<proteinExistence type="predicted"/>
<accession>A0A6J5KS79</accession>
<reference evidence="1" key="1">
    <citation type="submission" date="2020-04" db="EMBL/GenBank/DDBJ databases">
        <authorList>
            <person name="Chiriac C."/>
            <person name="Salcher M."/>
            <person name="Ghai R."/>
            <person name="Kavagutti S V."/>
        </authorList>
    </citation>
    <scope>NUCLEOTIDE SEQUENCE</scope>
</reference>
<name>A0A6J5KS79_9CAUD</name>
<dbReference type="EMBL" id="LR796175">
    <property type="protein sequence ID" value="CAB4124015.1"/>
    <property type="molecule type" value="Genomic_DNA"/>
</dbReference>
<sequence>MIELTQAQIDQLYLNWSAFGAEAERQRIIKLLEDKNTCDGGISSGNCTCTAIALIKGEN</sequence>
<gene>
    <name evidence="1" type="ORF">UFOVP45_99</name>
</gene>
<evidence type="ECO:0000313" key="1">
    <source>
        <dbReference type="EMBL" id="CAB4124015.1"/>
    </source>
</evidence>
<organism evidence="1">
    <name type="scientific">uncultured Caudovirales phage</name>
    <dbReference type="NCBI Taxonomy" id="2100421"/>
    <lineage>
        <taxon>Viruses</taxon>
        <taxon>Duplodnaviria</taxon>
        <taxon>Heunggongvirae</taxon>
        <taxon>Uroviricota</taxon>
        <taxon>Caudoviricetes</taxon>
        <taxon>Peduoviridae</taxon>
        <taxon>Maltschvirus</taxon>
        <taxon>Maltschvirus maltsch</taxon>
    </lineage>
</organism>
<protein>
    <submittedName>
        <fullName evidence="1">Uncharacterized protein</fullName>
    </submittedName>
</protein>